<comment type="caution">
    <text evidence="1">The sequence shown here is derived from an EMBL/GenBank/DDBJ whole genome shotgun (WGS) entry which is preliminary data.</text>
</comment>
<reference evidence="1 2" key="1">
    <citation type="submission" date="2018-05" db="EMBL/GenBank/DDBJ databases">
        <title>Reference genomes for bee gut microbiota database.</title>
        <authorList>
            <person name="Ellegaard K.M."/>
        </authorList>
    </citation>
    <scope>NUCLEOTIDE SEQUENCE [LARGE SCALE GENOMIC DNA]</scope>
    <source>
        <strain evidence="1 2">ESL0182</strain>
    </source>
</reference>
<dbReference type="AlphaFoldDB" id="A0A2V4EE26"/>
<evidence type="ECO:0000313" key="1">
    <source>
        <dbReference type="EMBL" id="PXZ08674.1"/>
    </source>
</evidence>
<organism evidence="1 2">
    <name type="scientific">Gilliamella apicola</name>
    <dbReference type="NCBI Taxonomy" id="1196095"/>
    <lineage>
        <taxon>Bacteria</taxon>
        <taxon>Pseudomonadati</taxon>
        <taxon>Pseudomonadota</taxon>
        <taxon>Gammaproteobacteria</taxon>
        <taxon>Orbales</taxon>
        <taxon>Orbaceae</taxon>
        <taxon>Gilliamella</taxon>
    </lineage>
</organism>
<dbReference type="RefSeq" id="WP_110432314.1">
    <property type="nucleotide sequence ID" value="NZ_QGLR01000002.1"/>
</dbReference>
<protein>
    <submittedName>
        <fullName evidence="1">Uncharacterized protein</fullName>
    </submittedName>
</protein>
<proteinExistence type="predicted"/>
<dbReference type="OrthoDB" id="6058590at2"/>
<sequence length="84" mass="9897">MSGLFLCEQPILPKGFSFPSSYVELACFDGNDHSGNTKVYFHDYGYNEQYPDWDKRYHLNNFDEWLKLAKEESAQYKAERAESE</sequence>
<dbReference type="EMBL" id="QGLR01000002">
    <property type="protein sequence ID" value="PXZ08674.1"/>
    <property type="molecule type" value="Genomic_DNA"/>
</dbReference>
<name>A0A2V4EE26_9GAMM</name>
<gene>
    <name evidence="1" type="ORF">DKK70_00700</name>
</gene>
<dbReference type="Proteomes" id="UP000247932">
    <property type="component" value="Unassembled WGS sequence"/>
</dbReference>
<keyword evidence="2" id="KW-1185">Reference proteome</keyword>
<accession>A0A2V4EE26</accession>
<evidence type="ECO:0000313" key="2">
    <source>
        <dbReference type="Proteomes" id="UP000247932"/>
    </source>
</evidence>